<gene>
    <name evidence="1" type="ORF">ACFO3Q_12970</name>
</gene>
<sequence length="111" mass="13159">MSAEPDIPPLVWGPMVYGQVFDSIQMLAFSGPLRAIPLARVQQRVGGDWLVGVNQHYIWERRLHAVAPSERLAMRWAERWAEANRARLYEEVLDRHRHPERYRFRPRADER</sequence>
<dbReference type="EMBL" id="JBHSGG010000036">
    <property type="protein sequence ID" value="MFC4729079.1"/>
    <property type="molecule type" value="Genomic_DNA"/>
</dbReference>
<comment type="caution">
    <text evidence="1">The sequence shown here is derived from an EMBL/GenBank/DDBJ whole genome shotgun (WGS) entry which is preliminary data.</text>
</comment>
<dbReference type="Proteomes" id="UP001595892">
    <property type="component" value="Unassembled WGS sequence"/>
</dbReference>
<reference evidence="2" key="1">
    <citation type="journal article" date="2019" name="Int. J. Syst. Evol. Microbiol.">
        <title>The Global Catalogue of Microorganisms (GCM) 10K type strain sequencing project: providing services to taxonomists for standard genome sequencing and annotation.</title>
        <authorList>
            <consortium name="The Broad Institute Genomics Platform"/>
            <consortium name="The Broad Institute Genome Sequencing Center for Infectious Disease"/>
            <person name="Wu L."/>
            <person name="Ma J."/>
        </authorList>
    </citation>
    <scope>NUCLEOTIDE SEQUENCE [LARGE SCALE GENOMIC DNA]</scope>
    <source>
        <strain evidence="2">CGMCC 1.13574</strain>
    </source>
</reference>
<evidence type="ECO:0000313" key="2">
    <source>
        <dbReference type="Proteomes" id="UP001595892"/>
    </source>
</evidence>
<protein>
    <submittedName>
        <fullName evidence="1">Uncharacterized protein</fullName>
    </submittedName>
</protein>
<organism evidence="1 2">
    <name type="scientific">Coralloluteibacterium thermophilum</name>
    <dbReference type="NCBI Taxonomy" id="2707049"/>
    <lineage>
        <taxon>Bacteria</taxon>
        <taxon>Pseudomonadati</taxon>
        <taxon>Pseudomonadota</taxon>
        <taxon>Gammaproteobacteria</taxon>
        <taxon>Lysobacterales</taxon>
        <taxon>Lysobacteraceae</taxon>
        <taxon>Coralloluteibacterium</taxon>
    </lineage>
</organism>
<evidence type="ECO:0000313" key="1">
    <source>
        <dbReference type="EMBL" id="MFC4729079.1"/>
    </source>
</evidence>
<name>A0ABV9NPL4_9GAMM</name>
<dbReference type="RefSeq" id="WP_377005151.1">
    <property type="nucleotide sequence ID" value="NZ_JBHSGG010000036.1"/>
</dbReference>
<keyword evidence="2" id="KW-1185">Reference proteome</keyword>
<proteinExistence type="predicted"/>
<accession>A0ABV9NPL4</accession>